<dbReference type="eggNOG" id="ENOG503294Z">
    <property type="taxonomic scope" value="Bacteria"/>
</dbReference>
<protein>
    <recommendedName>
        <fullName evidence="3">CAAX prenyl protease 2/Lysostaphin resistance protein A-like domain-containing protein</fullName>
    </recommendedName>
</protein>
<dbReference type="PATRIC" id="fig|1423754.3.peg.1756"/>
<comment type="similarity">
    <text evidence="1">Belongs to the UPF0177 family.</text>
</comment>
<keyword evidence="2" id="KW-0472">Membrane</keyword>
<keyword evidence="2" id="KW-0812">Transmembrane</keyword>
<evidence type="ECO:0000313" key="5">
    <source>
        <dbReference type="Proteomes" id="UP000051223"/>
    </source>
</evidence>
<name>A0A0R1YFL3_9LACO</name>
<proteinExistence type="inferred from homology"/>
<feature type="transmembrane region" description="Helical" evidence="2">
    <location>
        <begin position="64"/>
        <end position="87"/>
    </location>
</feature>
<keyword evidence="5" id="KW-1185">Reference proteome</keyword>
<feature type="transmembrane region" description="Helical" evidence="2">
    <location>
        <begin position="107"/>
        <end position="132"/>
    </location>
</feature>
<dbReference type="EMBL" id="AZGI01000005">
    <property type="protein sequence ID" value="KRM41066.1"/>
    <property type="molecule type" value="Genomic_DNA"/>
</dbReference>
<reference evidence="4 5" key="1">
    <citation type="journal article" date="2015" name="Genome Announc.">
        <title>Expanding the biotechnology potential of lactobacilli through comparative genomics of 213 strains and associated genera.</title>
        <authorList>
            <person name="Sun Z."/>
            <person name="Harris H.M."/>
            <person name="McCann A."/>
            <person name="Guo C."/>
            <person name="Argimon S."/>
            <person name="Zhang W."/>
            <person name="Yang X."/>
            <person name="Jeffery I.B."/>
            <person name="Cooney J.C."/>
            <person name="Kagawa T.F."/>
            <person name="Liu W."/>
            <person name="Song Y."/>
            <person name="Salvetti E."/>
            <person name="Wrobel A."/>
            <person name="Rasinkangas P."/>
            <person name="Parkhill J."/>
            <person name="Rea M.C."/>
            <person name="O'Sullivan O."/>
            <person name="Ritari J."/>
            <person name="Douillard F.P."/>
            <person name="Paul Ross R."/>
            <person name="Yang R."/>
            <person name="Briner A.E."/>
            <person name="Felis G.E."/>
            <person name="de Vos W.M."/>
            <person name="Barrangou R."/>
            <person name="Klaenhammer T.R."/>
            <person name="Caufield P.W."/>
            <person name="Cui Y."/>
            <person name="Zhang H."/>
            <person name="O'Toole P.W."/>
        </authorList>
    </citation>
    <scope>NUCLEOTIDE SEQUENCE [LARGE SCALE GENOMIC DNA]</scope>
    <source>
        <strain evidence="4 5">DSM 5661</strain>
    </source>
</reference>
<gene>
    <name evidence="4" type="ORF">FC39_GL001710</name>
</gene>
<dbReference type="GO" id="GO:0080120">
    <property type="term" value="P:CAAX-box protein maturation"/>
    <property type="evidence" value="ECO:0007669"/>
    <property type="project" value="UniProtKB-ARBA"/>
</dbReference>
<dbReference type="Proteomes" id="UP000051223">
    <property type="component" value="Unassembled WGS sequence"/>
</dbReference>
<feature type="transmembrane region" description="Helical" evidence="2">
    <location>
        <begin position="187"/>
        <end position="204"/>
    </location>
</feature>
<sequence>MYVIGYLMAIGVVKLVTNKAPLHIWDLILFLLIAVMVLLFYIYRFNREQRFFERLFSLPWLGDFGLTVGLTLAITATKIMVMYLQSYNRISWYGFQITYLKHESTHMFWFLILAYGIVLPILQEFLATGFLFNYMFRKNTVATAIAGIITSGILFSILNFQASLPLLVINACYGMLFAWSYLYTQTLWMPVYLAVVAGVITVIMI</sequence>
<dbReference type="STRING" id="1423754.FC39_GL001710"/>
<feature type="transmembrane region" description="Helical" evidence="2">
    <location>
        <begin position="22"/>
        <end position="43"/>
    </location>
</feature>
<organism evidence="4 5">
    <name type="scientific">Lactobacillus hamsteri DSM 5661 = JCM 6256</name>
    <dbReference type="NCBI Taxonomy" id="1423754"/>
    <lineage>
        <taxon>Bacteria</taxon>
        <taxon>Bacillati</taxon>
        <taxon>Bacillota</taxon>
        <taxon>Bacilli</taxon>
        <taxon>Lactobacillales</taxon>
        <taxon>Lactobacillaceae</taxon>
        <taxon>Lactobacillus</taxon>
    </lineage>
</organism>
<dbReference type="InterPro" id="IPR003675">
    <property type="entry name" value="Rce1/LyrA-like_dom"/>
</dbReference>
<evidence type="ECO:0000259" key="3">
    <source>
        <dbReference type="Pfam" id="PF02517"/>
    </source>
</evidence>
<comment type="caution">
    <text evidence="4">The sequence shown here is derived from an EMBL/GenBank/DDBJ whole genome shotgun (WGS) entry which is preliminary data.</text>
</comment>
<accession>A0A0R1YFL3</accession>
<evidence type="ECO:0000313" key="4">
    <source>
        <dbReference type="EMBL" id="KRM41066.1"/>
    </source>
</evidence>
<feature type="transmembrane region" description="Helical" evidence="2">
    <location>
        <begin position="139"/>
        <end position="158"/>
    </location>
</feature>
<feature type="domain" description="CAAX prenyl protease 2/Lysostaphin resistance protein A-like" evidence="3">
    <location>
        <begin position="107"/>
        <end position="193"/>
    </location>
</feature>
<dbReference type="Pfam" id="PF02517">
    <property type="entry name" value="Rce1-like"/>
    <property type="match status" value="1"/>
</dbReference>
<evidence type="ECO:0000256" key="1">
    <source>
        <dbReference type="ARBA" id="ARBA00009067"/>
    </source>
</evidence>
<dbReference type="AlphaFoldDB" id="A0A0R1YFL3"/>
<evidence type="ECO:0000256" key="2">
    <source>
        <dbReference type="SAM" id="Phobius"/>
    </source>
</evidence>
<keyword evidence="2" id="KW-1133">Transmembrane helix</keyword>
<dbReference type="GO" id="GO:0004175">
    <property type="term" value="F:endopeptidase activity"/>
    <property type="evidence" value="ECO:0007669"/>
    <property type="project" value="UniProtKB-ARBA"/>
</dbReference>